<reference evidence="2 3" key="1">
    <citation type="submission" date="2020-10" db="EMBL/GenBank/DDBJ databases">
        <title>Complete genome sequence of Corynebacterium massiliense DSM 45435, type strain of Corynebacterium massiliense.</title>
        <authorList>
            <person name="Busche T."/>
            <person name="Kalinowski J."/>
            <person name="Ruckert C."/>
        </authorList>
    </citation>
    <scope>NUCLEOTIDE SEQUENCE [LARGE SCALE GENOMIC DNA]</scope>
    <source>
        <strain evidence="2 3">DSM 45435</strain>
    </source>
</reference>
<feature type="compositionally biased region" description="Basic and acidic residues" evidence="1">
    <location>
        <begin position="131"/>
        <end position="144"/>
    </location>
</feature>
<dbReference type="EMBL" id="CP063189">
    <property type="protein sequence ID" value="WCZ32531.1"/>
    <property type="molecule type" value="Genomic_DNA"/>
</dbReference>
<organism evidence="2 3">
    <name type="scientific">Corynebacterium massiliense DSM 45435</name>
    <dbReference type="NCBI Taxonomy" id="1121364"/>
    <lineage>
        <taxon>Bacteria</taxon>
        <taxon>Bacillati</taxon>
        <taxon>Actinomycetota</taxon>
        <taxon>Actinomycetes</taxon>
        <taxon>Mycobacteriales</taxon>
        <taxon>Corynebacteriaceae</taxon>
        <taxon>Corynebacterium</taxon>
    </lineage>
</organism>
<feature type="region of interest" description="Disordered" evidence="1">
    <location>
        <begin position="125"/>
        <end position="146"/>
    </location>
</feature>
<evidence type="ECO:0000313" key="2">
    <source>
        <dbReference type="EMBL" id="WCZ32531.1"/>
    </source>
</evidence>
<keyword evidence="3" id="KW-1185">Reference proteome</keyword>
<dbReference type="Proteomes" id="UP001220064">
    <property type="component" value="Chromosome"/>
</dbReference>
<proteinExistence type="predicted"/>
<gene>
    <name evidence="2" type="ORF">CMASS_05450</name>
</gene>
<evidence type="ECO:0000313" key="3">
    <source>
        <dbReference type="Proteomes" id="UP001220064"/>
    </source>
</evidence>
<evidence type="ECO:0000256" key="1">
    <source>
        <dbReference type="SAM" id="MobiDB-lite"/>
    </source>
</evidence>
<accession>A0ABY7U810</accession>
<sequence length="282" mass="29833">MDIRAEVWSPLQNTAVWLGAWLYGHAATDDFLDALRALGGEQTVADGRPFVDLLALVREEATAAATATTAADGDSPGEPVVRLILSGPGEAPALPAGSESAKRAARNRSGAIVVRTADPDRHLVLIPDAGPRPDAHRSTGDSGRDAAVGTQWEVIEETTPLPAPAWLSPGEADALLTEATNESADMIEAAAAQAEFAAPDLPRPRLTVGTLSDFYDTPGLPAAVPARAAKLFARADNVAAIIEAVAERARDHSFDPQLLRLWRHIRAARMTGVAYSVREFSR</sequence>
<name>A0ABY7U810_9CORY</name>
<protein>
    <submittedName>
        <fullName evidence="2">Uncharacterized protein</fullName>
    </submittedName>
</protein>
<dbReference type="RefSeq" id="WP_022862004.1">
    <property type="nucleotide sequence ID" value="NZ_ATVG01000001.1"/>
</dbReference>